<dbReference type="GO" id="GO:0032259">
    <property type="term" value="P:methylation"/>
    <property type="evidence" value="ECO:0007669"/>
    <property type="project" value="UniProtKB-KW"/>
</dbReference>
<keyword evidence="14" id="KW-1185">Reference proteome</keyword>
<dbReference type="EC" id="3.4.23.43" evidence="9"/>
<evidence type="ECO:0000256" key="8">
    <source>
        <dbReference type="RuleBase" id="RU003793"/>
    </source>
</evidence>
<evidence type="ECO:0000256" key="9">
    <source>
        <dbReference type="RuleBase" id="RU003794"/>
    </source>
</evidence>
<evidence type="ECO:0000256" key="5">
    <source>
        <dbReference type="ARBA" id="ARBA00022692"/>
    </source>
</evidence>
<dbReference type="InterPro" id="IPR050882">
    <property type="entry name" value="Prepilin_peptidase/N-MTase"/>
</dbReference>
<feature type="transmembrane region" description="Helical" evidence="10">
    <location>
        <begin position="158"/>
        <end position="180"/>
    </location>
</feature>
<name>A0A085A4M5_9ENTR</name>
<dbReference type="AlphaFoldDB" id="A0A085A4M5"/>
<keyword evidence="7 10" id="KW-0472">Membrane</keyword>
<evidence type="ECO:0000256" key="2">
    <source>
        <dbReference type="ARBA" id="ARBA00005801"/>
    </source>
</evidence>
<keyword evidence="9 13" id="KW-0808">Transferase</keyword>
<comment type="caution">
    <text evidence="13">The sequence shown here is derived from an EMBL/GenBank/DDBJ whole genome shotgun (WGS) entry which is preliminary data.</text>
</comment>
<dbReference type="Proteomes" id="UP000028630">
    <property type="component" value="Unassembled WGS sequence"/>
</dbReference>
<accession>A0A085A4M5</accession>
<keyword evidence="5 9" id="KW-0812">Transmembrane</keyword>
<evidence type="ECO:0000256" key="6">
    <source>
        <dbReference type="ARBA" id="ARBA00022989"/>
    </source>
</evidence>
<dbReference type="EMBL" id="JMTB01000092">
    <property type="protein sequence ID" value="KFC05170.1"/>
    <property type="molecule type" value="Genomic_DNA"/>
</dbReference>
<evidence type="ECO:0000256" key="1">
    <source>
        <dbReference type="ARBA" id="ARBA00004429"/>
    </source>
</evidence>
<evidence type="ECO:0000259" key="11">
    <source>
        <dbReference type="Pfam" id="PF01478"/>
    </source>
</evidence>
<dbReference type="OrthoDB" id="9789291at2"/>
<comment type="subcellular location">
    <subcellularLocation>
        <location evidence="1">Cell inner membrane</location>
        <topology evidence="1">Multi-pass membrane protein</topology>
    </subcellularLocation>
    <subcellularLocation>
        <location evidence="9">Cell membrane</location>
        <topology evidence="9">Multi-pass membrane protein</topology>
    </subcellularLocation>
</comment>
<dbReference type="eggNOG" id="COG1989">
    <property type="taxonomic scope" value="Bacteria"/>
</dbReference>
<evidence type="ECO:0000256" key="4">
    <source>
        <dbReference type="ARBA" id="ARBA00022519"/>
    </source>
</evidence>
<evidence type="ECO:0000256" key="10">
    <source>
        <dbReference type="SAM" id="Phobius"/>
    </source>
</evidence>
<evidence type="ECO:0000259" key="12">
    <source>
        <dbReference type="Pfam" id="PF06750"/>
    </source>
</evidence>
<dbReference type="GO" id="GO:0008168">
    <property type="term" value="F:methyltransferase activity"/>
    <property type="evidence" value="ECO:0007669"/>
    <property type="project" value="UniProtKB-KW"/>
</dbReference>
<evidence type="ECO:0000256" key="7">
    <source>
        <dbReference type="ARBA" id="ARBA00023136"/>
    </source>
</evidence>
<keyword evidence="9" id="KW-0511">Multifunctional enzyme</keyword>
<dbReference type="PRINTS" id="PR00864">
    <property type="entry name" value="PREPILNPTASE"/>
</dbReference>
<dbReference type="PANTHER" id="PTHR30487">
    <property type="entry name" value="TYPE 4 PREPILIN-LIKE PROTEINS LEADER PEPTIDE-PROCESSING ENZYME"/>
    <property type="match status" value="1"/>
</dbReference>
<dbReference type="MEROPS" id="A24.001"/>
<feature type="transmembrane region" description="Helical" evidence="10">
    <location>
        <begin position="200"/>
        <end position="224"/>
    </location>
</feature>
<dbReference type="InterPro" id="IPR000045">
    <property type="entry name" value="Prepilin_IV_endopep_pep"/>
</dbReference>
<dbReference type="Pfam" id="PF06750">
    <property type="entry name" value="A24_N_bact"/>
    <property type="match status" value="1"/>
</dbReference>
<keyword evidence="9 13" id="KW-0489">Methyltransferase</keyword>
<dbReference type="PANTHER" id="PTHR30487:SF0">
    <property type="entry name" value="PREPILIN LEADER PEPTIDASE_N-METHYLTRANSFERASE-RELATED"/>
    <property type="match status" value="1"/>
</dbReference>
<evidence type="ECO:0000313" key="13">
    <source>
        <dbReference type="EMBL" id="KFC05170.1"/>
    </source>
</evidence>
<dbReference type="RefSeq" id="WP_038158546.1">
    <property type="nucleotide sequence ID" value="NZ_JMTB01000092.1"/>
</dbReference>
<dbReference type="Gene3D" id="1.20.120.1220">
    <property type="match status" value="1"/>
</dbReference>
<comment type="catalytic activity">
    <reaction evidence="9">
        <text>Typically cleaves a -Gly-|-Phe- bond to release an N-terminal, basic peptide of 5-8 residues from type IV prepilin, and then N-methylates the new N-terminal amino group, the methyl donor being S-adenosyl-L-methionine.</text>
        <dbReference type="EC" id="3.4.23.43"/>
    </reaction>
</comment>
<feature type="domain" description="Prepilin type IV endopeptidase peptidase" evidence="11">
    <location>
        <begin position="113"/>
        <end position="221"/>
    </location>
</feature>
<dbReference type="Pfam" id="PF01478">
    <property type="entry name" value="Peptidase_A24"/>
    <property type="match status" value="1"/>
</dbReference>
<protein>
    <recommendedName>
        <fullName evidence="9">Prepilin leader peptidase/N-methyltransferase</fullName>
        <ecNumber evidence="9">2.1.1.-</ecNumber>
        <ecNumber evidence="9">3.4.23.43</ecNumber>
    </recommendedName>
</protein>
<keyword evidence="4" id="KW-0997">Cell inner membrane</keyword>
<comment type="function">
    <text evidence="9">Plays an essential role in type IV pili and type II pseudopili formation by proteolytically removing the leader sequence from substrate proteins and subsequently monomethylating the alpha-amino group of the newly exposed N-terminal phenylalanine.</text>
</comment>
<evidence type="ECO:0000256" key="3">
    <source>
        <dbReference type="ARBA" id="ARBA00022475"/>
    </source>
</evidence>
<reference evidence="14" key="1">
    <citation type="submission" date="2014-05" db="EMBL/GenBank/DDBJ databases">
        <title>ATOL: Assembling a taxonomically balanced genome-scale reconstruction of the evolutionary history of the Enterobacteriaceae.</title>
        <authorList>
            <person name="Plunkett G. III"/>
            <person name="Neeno-Eckwall E.C."/>
            <person name="Glasner J.D."/>
            <person name="Perna N.T."/>
        </authorList>
    </citation>
    <scope>NUCLEOTIDE SEQUENCE [LARGE SCALE GENOMIC DNA]</scope>
    <source>
        <strain evidence="14">ATCC 49490</strain>
    </source>
</reference>
<feature type="transmembrane region" description="Helical" evidence="10">
    <location>
        <begin position="6"/>
        <end position="26"/>
    </location>
</feature>
<keyword evidence="6 10" id="KW-1133">Transmembrane helix</keyword>
<feature type="transmembrane region" description="Helical" evidence="10">
    <location>
        <begin position="89"/>
        <end position="117"/>
    </location>
</feature>
<dbReference type="EC" id="2.1.1.-" evidence="9"/>
<organism evidence="13 14">
    <name type="scientific">Trabulsiella guamensis ATCC 49490</name>
    <dbReference type="NCBI Taxonomy" id="1005994"/>
    <lineage>
        <taxon>Bacteria</taxon>
        <taxon>Pseudomonadati</taxon>
        <taxon>Pseudomonadota</taxon>
        <taxon>Gammaproteobacteria</taxon>
        <taxon>Enterobacterales</taxon>
        <taxon>Enterobacteriaceae</taxon>
        <taxon>Trabulsiella</taxon>
    </lineage>
</organism>
<gene>
    <name evidence="13" type="primary">outO</name>
    <name evidence="13" type="ORF">GTGU_03038</name>
</gene>
<dbReference type="GO" id="GO:0004190">
    <property type="term" value="F:aspartic-type endopeptidase activity"/>
    <property type="evidence" value="ECO:0007669"/>
    <property type="project" value="UniProtKB-EC"/>
</dbReference>
<dbReference type="GO" id="GO:0005886">
    <property type="term" value="C:plasma membrane"/>
    <property type="evidence" value="ECO:0007669"/>
    <property type="project" value="UniProtKB-SubCell"/>
</dbReference>
<dbReference type="InterPro" id="IPR010627">
    <property type="entry name" value="Prepilin_pept_A24_N"/>
</dbReference>
<keyword evidence="9" id="KW-0645">Protease</keyword>
<feature type="transmembrane region" description="Helical" evidence="10">
    <location>
        <begin position="236"/>
        <end position="252"/>
    </location>
</feature>
<keyword evidence="3" id="KW-1003">Cell membrane</keyword>
<proteinExistence type="inferred from homology"/>
<keyword evidence="9 13" id="KW-0378">Hydrolase</keyword>
<feature type="domain" description="Prepilin peptidase A24 N-terminal" evidence="12">
    <location>
        <begin position="12"/>
        <end position="101"/>
    </location>
</feature>
<evidence type="ECO:0000313" key="14">
    <source>
        <dbReference type="Proteomes" id="UP000028630"/>
    </source>
</evidence>
<comment type="similarity">
    <text evidence="2 8">Belongs to the peptidase A24 family.</text>
</comment>
<dbReference type="InterPro" id="IPR014032">
    <property type="entry name" value="Peptidase_A24A_bac"/>
</dbReference>
<dbReference type="GO" id="GO:0006465">
    <property type="term" value="P:signal peptide processing"/>
    <property type="evidence" value="ECO:0007669"/>
    <property type="project" value="TreeGrafter"/>
</dbReference>
<sequence>MVNVLWPACMAIMGLLLGSLMNVVVYRLPKMIEKPEIQLSLWWPGSHCPQCQHPLRWLDNIPLLSWLCLHGRCRYCQQPINWHYPATEILLMAGFFAISLMFPPVPIAVGMAVFFWFGCAMSLIDLRTFLLPDALTLPLLWLGLLFHSLFSPWMLSDAVYGAVIGYLALWGLNKICRLLLKRDGLGYGDFKLLAACGAWTGWQCLSLLLVMASILGILLALLFFRGNALKGKSIPFGPPLALAGFLVLIWLNRF</sequence>